<dbReference type="Pfam" id="PF00293">
    <property type="entry name" value="NUDIX"/>
    <property type="match status" value="1"/>
</dbReference>
<evidence type="ECO:0000256" key="6">
    <source>
        <dbReference type="ARBA" id="ARBA00032162"/>
    </source>
</evidence>
<comment type="catalytic activity">
    <reaction evidence="1">
        <text>GDP-alpha-D-mannose + H2O = alpha-D-mannose 1-phosphate + GMP + 2 H(+)</text>
        <dbReference type="Rhea" id="RHEA:27978"/>
        <dbReference type="ChEBI" id="CHEBI:15377"/>
        <dbReference type="ChEBI" id="CHEBI:15378"/>
        <dbReference type="ChEBI" id="CHEBI:57527"/>
        <dbReference type="ChEBI" id="CHEBI:58115"/>
        <dbReference type="ChEBI" id="CHEBI:58409"/>
    </reaction>
</comment>
<sequence length="184" mass="20654">MAGEVKPWRRLRRGLEHDFTVARVREDWWADPRTGLEHPRVRVDCADWVNVIAVTPDARLVLVRQFRFGVESSTLELPGGIVEPGEAPERAAARELEEETGYVPGRMVPVGQVHPNPAFQGNVCFNFLALDCVKRHEGRQDAGEDIAVELHPRAALPRLILEGHITHSLVVAAFFQERLLGESE</sequence>
<dbReference type="GO" id="GO:0019693">
    <property type="term" value="P:ribose phosphate metabolic process"/>
    <property type="evidence" value="ECO:0007669"/>
    <property type="project" value="TreeGrafter"/>
</dbReference>
<proteinExistence type="inferred from homology"/>
<dbReference type="EMBL" id="CP022203">
    <property type="protein sequence ID" value="ATB46416.1"/>
    <property type="molecule type" value="Genomic_DNA"/>
</dbReference>
<keyword evidence="11" id="KW-1185">Reference proteome</keyword>
<evidence type="ECO:0000256" key="7">
    <source>
        <dbReference type="ARBA" id="ARBA00032272"/>
    </source>
</evidence>
<dbReference type="GO" id="GO:0005829">
    <property type="term" value="C:cytosol"/>
    <property type="evidence" value="ECO:0007669"/>
    <property type="project" value="TreeGrafter"/>
</dbReference>
<dbReference type="PROSITE" id="PS00893">
    <property type="entry name" value="NUDIX_BOX"/>
    <property type="match status" value="1"/>
</dbReference>
<dbReference type="GO" id="GO:0006753">
    <property type="term" value="P:nucleoside phosphate metabolic process"/>
    <property type="evidence" value="ECO:0007669"/>
    <property type="project" value="TreeGrafter"/>
</dbReference>
<evidence type="ECO:0000256" key="3">
    <source>
        <dbReference type="ARBA" id="ARBA00007275"/>
    </source>
</evidence>
<comment type="similarity">
    <text evidence="3">Belongs to the Nudix hydrolase family. NudK subfamily.</text>
</comment>
<evidence type="ECO:0000256" key="1">
    <source>
        <dbReference type="ARBA" id="ARBA00000847"/>
    </source>
</evidence>
<protein>
    <recommendedName>
        <fullName evidence="4">GDP-mannose pyrophosphatase</fullName>
    </recommendedName>
    <alternativeName>
        <fullName evidence="6">GDP-mannose hydrolase</fullName>
    </alternativeName>
    <alternativeName>
        <fullName evidence="7">GDPMK</fullName>
    </alternativeName>
</protein>
<dbReference type="InterPro" id="IPR015797">
    <property type="entry name" value="NUDIX_hydrolase-like_dom_sf"/>
</dbReference>
<dbReference type="GO" id="GO:0016462">
    <property type="term" value="F:pyrophosphatase activity"/>
    <property type="evidence" value="ECO:0007669"/>
    <property type="project" value="UniProtKB-ARBA"/>
</dbReference>
<evidence type="ECO:0000313" key="11">
    <source>
        <dbReference type="Proteomes" id="UP000217343"/>
    </source>
</evidence>
<comment type="cofactor">
    <cofactor evidence="2">
        <name>Mg(2+)</name>
        <dbReference type="ChEBI" id="CHEBI:18420"/>
    </cofactor>
</comment>
<feature type="domain" description="Nudix hydrolase" evidence="9">
    <location>
        <begin position="39"/>
        <end position="173"/>
    </location>
</feature>
<evidence type="ECO:0000313" key="10">
    <source>
        <dbReference type="EMBL" id="ATB46416.1"/>
    </source>
</evidence>
<dbReference type="InterPro" id="IPR020476">
    <property type="entry name" value="Nudix_hydrolase"/>
</dbReference>
<dbReference type="PRINTS" id="PR00502">
    <property type="entry name" value="NUDIXFAMILY"/>
</dbReference>
<dbReference type="SUPFAM" id="SSF55811">
    <property type="entry name" value="Nudix"/>
    <property type="match status" value="1"/>
</dbReference>
<dbReference type="RefSeq" id="WP_013938566.1">
    <property type="nucleotide sequence ID" value="NZ_CP022203.1"/>
</dbReference>
<accession>A0A250JTH9</accession>
<dbReference type="AlphaFoldDB" id="A0A250JTH9"/>
<dbReference type="PANTHER" id="PTHR11839:SF18">
    <property type="entry name" value="NUDIX HYDROLASE DOMAIN-CONTAINING PROTEIN"/>
    <property type="match status" value="1"/>
</dbReference>
<dbReference type="InterPro" id="IPR020084">
    <property type="entry name" value="NUDIX_hydrolase_CS"/>
</dbReference>
<dbReference type="Gene3D" id="3.90.79.10">
    <property type="entry name" value="Nucleoside Triphosphate Pyrophosphohydrolase"/>
    <property type="match status" value="1"/>
</dbReference>
<evidence type="ECO:0000256" key="8">
    <source>
        <dbReference type="RuleBase" id="RU003476"/>
    </source>
</evidence>
<dbReference type="PANTHER" id="PTHR11839">
    <property type="entry name" value="UDP/ADP-SUGAR PYROPHOSPHATASE"/>
    <property type="match status" value="1"/>
</dbReference>
<evidence type="ECO:0000256" key="5">
    <source>
        <dbReference type="ARBA" id="ARBA00022801"/>
    </source>
</evidence>
<evidence type="ECO:0000259" key="9">
    <source>
        <dbReference type="PROSITE" id="PS51462"/>
    </source>
</evidence>
<name>A0A250JTH9_9BACT</name>
<dbReference type="Proteomes" id="UP000217343">
    <property type="component" value="Chromosome"/>
</dbReference>
<reference evidence="10 11" key="1">
    <citation type="submission" date="2017-06" db="EMBL/GenBank/DDBJ databases">
        <title>Sequencing and comparative analysis of myxobacterial genomes.</title>
        <authorList>
            <person name="Rupp O."/>
            <person name="Goesmann A."/>
            <person name="Sogaard-Andersen L."/>
        </authorList>
    </citation>
    <scope>NUCLEOTIDE SEQUENCE [LARGE SCALE GENOMIC DNA]</scope>
    <source>
        <strain evidence="10 11">DSM 14697</strain>
    </source>
</reference>
<organism evidence="10 11">
    <name type="scientific">Corallococcus macrosporus DSM 14697</name>
    <dbReference type="NCBI Taxonomy" id="1189310"/>
    <lineage>
        <taxon>Bacteria</taxon>
        <taxon>Pseudomonadati</taxon>
        <taxon>Myxococcota</taxon>
        <taxon>Myxococcia</taxon>
        <taxon>Myxococcales</taxon>
        <taxon>Cystobacterineae</taxon>
        <taxon>Myxococcaceae</taxon>
        <taxon>Corallococcus</taxon>
    </lineage>
</organism>
<dbReference type="CDD" id="cd03424">
    <property type="entry name" value="NUDIX_ADPRase_Nudt5_UGPPase_Nudt14"/>
    <property type="match status" value="1"/>
</dbReference>
<dbReference type="OrthoDB" id="9806150at2"/>
<dbReference type="InterPro" id="IPR000086">
    <property type="entry name" value="NUDIX_hydrolase_dom"/>
</dbReference>
<keyword evidence="5 8" id="KW-0378">Hydrolase</keyword>
<dbReference type="PROSITE" id="PS51462">
    <property type="entry name" value="NUDIX"/>
    <property type="match status" value="1"/>
</dbReference>
<dbReference type="KEGG" id="mmas:MYMAC_002014"/>
<evidence type="ECO:0000256" key="2">
    <source>
        <dbReference type="ARBA" id="ARBA00001946"/>
    </source>
</evidence>
<gene>
    <name evidence="10" type="ORF">MYMAC_002014</name>
</gene>
<evidence type="ECO:0000256" key="4">
    <source>
        <dbReference type="ARBA" id="ARBA00016377"/>
    </source>
</evidence>